<gene>
    <name evidence="3" type="primary">AVEN_193665_1</name>
    <name evidence="3" type="ORF">TNCT_576321</name>
</gene>
<dbReference type="Pfam" id="PF18701">
    <property type="entry name" value="DUF5641"/>
    <property type="match status" value="1"/>
</dbReference>
<name>A0A8X6LH10_TRICU</name>
<comment type="caution">
    <text evidence="3">The sequence shown here is derived from an EMBL/GenBank/DDBJ whole genome shotgun (WGS) entry which is preliminary data.</text>
</comment>
<keyword evidence="4" id="KW-1185">Reference proteome</keyword>
<evidence type="ECO:0000256" key="1">
    <source>
        <dbReference type="SAM" id="MobiDB-lite"/>
    </source>
</evidence>
<evidence type="ECO:0000313" key="4">
    <source>
        <dbReference type="Proteomes" id="UP000887116"/>
    </source>
</evidence>
<feature type="domain" description="DUF5641" evidence="2">
    <location>
        <begin position="27"/>
        <end position="112"/>
    </location>
</feature>
<evidence type="ECO:0000313" key="3">
    <source>
        <dbReference type="EMBL" id="GFR09535.1"/>
    </source>
</evidence>
<sequence length="374" mass="42424">MINSSTEVTDLDLNDFAKFQRRVRFHAKLFKDLKSRFRKEYLGLLAQKRSKPISHKMKVGEIVLVENPNKRLYWPLAKVLELLPSRDGNIRTMKLKCFNAEIIRPVQRLFPLEIQPEELPIAAVGMERVPEPSTLSEVPVAYTDEVNPPRVDRSDGKIIKRKGLFLSEDGSTSTEDGSGSTEDGSGSTEDGSGSTEEKCFGISSKLCSFALSEHFIPLKKTRIPEYCEALHDYYDCHFENLLSPKSLCGKEFSLQIAHDLMTKLCTESILKYTKTIRCAKMAIQEDFEHCKVESEIFIEKLKAYKGTEVFENDESFESCIKSIFRNECFSIAIAKKCVSGDFLSYGDLLSRSGAQFHCKNQEEYSRALEVAKSV</sequence>
<dbReference type="AlphaFoldDB" id="A0A8X6LH10"/>
<dbReference type="Proteomes" id="UP000887116">
    <property type="component" value="Unassembled WGS sequence"/>
</dbReference>
<evidence type="ECO:0000259" key="2">
    <source>
        <dbReference type="Pfam" id="PF18701"/>
    </source>
</evidence>
<protein>
    <submittedName>
        <fullName evidence="3">Integrase catalytic domain-containing protein</fullName>
    </submittedName>
</protein>
<feature type="region of interest" description="Disordered" evidence="1">
    <location>
        <begin position="168"/>
        <end position="196"/>
    </location>
</feature>
<dbReference type="EMBL" id="BMAO01036286">
    <property type="protein sequence ID" value="GFR09535.1"/>
    <property type="molecule type" value="Genomic_DNA"/>
</dbReference>
<organism evidence="3 4">
    <name type="scientific">Trichonephila clavata</name>
    <name type="common">Joro spider</name>
    <name type="synonym">Nephila clavata</name>
    <dbReference type="NCBI Taxonomy" id="2740835"/>
    <lineage>
        <taxon>Eukaryota</taxon>
        <taxon>Metazoa</taxon>
        <taxon>Ecdysozoa</taxon>
        <taxon>Arthropoda</taxon>
        <taxon>Chelicerata</taxon>
        <taxon>Arachnida</taxon>
        <taxon>Araneae</taxon>
        <taxon>Araneomorphae</taxon>
        <taxon>Entelegynae</taxon>
        <taxon>Araneoidea</taxon>
        <taxon>Nephilidae</taxon>
        <taxon>Trichonephila</taxon>
    </lineage>
</organism>
<reference evidence="3" key="1">
    <citation type="submission" date="2020-07" db="EMBL/GenBank/DDBJ databases">
        <title>Multicomponent nature underlies the extraordinary mechanical properties of spider dragline silk.</title>
        <authorList>
            <person name="Kono N."/>
            <person name="Nakamura H."/>
            <person name="Mori M."/>
            <person name="Yoshida Y."/>
            <person name="Ohtoshi R."/>
            <person name="Malay A.D."/>
            <person name="Moran D.A.P."/>
            <person name="Tomita M."/>
            <person name="Numata K."/>
            <person name="Arakawa K."/>
        </authorList>
    </citation>
    <scope>NUCLEOTIDE SEQUENCE</scope>
</reference>
<feature type="compositionally biased region" description="Low complexity" evidence="1">
    <location>
        <begin position="168"/>
        <end position="194"/>
    </location>
</feature>
<dbReference type="InterPro" id="IPR040676">
    <property type="entry name" value="DUF5641"/>
</dbReference>
<proteinExistence type="predicted"/>
<accession>A0A8X6LH10</accession>
<dbReference type="OrthoDB" id="6423385at2759"/>